<keyword evidence="1" id="KW-0812">Transmembrane</keyword>
<gene>
    <name evidence="2" type="ORF">SAMN05421785_101282</name>
</gene>
<name>A0A1N7K5C7_9FLAO</name>
<evidence type="ECO:0000256" key="1">
    <source>
        <dbReference type="SAM" id="Phobius"/>
    </source>
</evidence>
<organism evidence="2 3">
    <name type="scientific">Chryseobacterium gambrini</name>
    <dbReference type="NCBI Taxonomy" id="373672"/>
    <lineage>
        <taxon>Bacteria</taxon>
        <taxon>Pseudomonadati</taxon>
        <taxon>Bacteroidota</taxon>
        <taxon>Flavobacteriia</taxon>
        <taxon>Flavobacteriales</taxon>
        <taxon>Weeksellaceae</taxon>
        <taxon>Chryseobacterium group</taxon>
        <taxon>Chryseobacterium</taxon>
    </lineage>
</organism>
<feature type="transmembrane region" description="Helical" evidence="1">
    <location>
        <begin position="57"/>
        <end position="77"/>
    </location>
</feature>
<dbReference type="AlphaFoldDB" id="A0A1N7K5C7"/>
<feature type="transmembrane region" description="Helical" evidence="1">
    <location>
        <begin position="84"/>
        <end position="106"/>
    </location>
</feature>
<evidence type="ECO:0000313" key="3">
    <source>
        <dbReference type="Proteomes" id="UP000185781"/>
    </source>
</evidence>
<sequence>MKKLIIFNFIILLLLNSILTAKEFILSFYSGSKYEDFTYIKMETEGTLGFGVFRISIYWLLYFLLFSLISAYIFKYLKAKLKKIWILLILTLFQIFLCYLVNRLILTNIFEFFQFENLFVSFFFIFFFWYLTIYKFSKVNN</sequence>
<dbReference type="STRING" id="373672.SAMN05421785_101282"/>
<feature type="transmembrane region" description="Helical" evidence="1">
    <location>
        <begin position="118"/>
        <end position="136"/>
    </location>
</feature>
<keyword evidence="1" id="KW-1133">Transmembrane helix</keyword>
<protein>
    <submittedName>
        <fullName evidence="2">Uncharacterized protein</fullName>
    </submittedName>
</protein>
<keyword evidence="1" id="KW-0472">Membrane</keyword>
<accession>A0A1N7K5C7</accession>
<evidence type="ECO:0000313" key="2">
    <source>
        <dbReference type="EMBL" id="SIS56757.1"/>
    </source>
</evidence>
<dbReference type="EMBL" id="FTOV01000001">
    <property type="protein sequence ID" value="SIS56757.1"/>
    <property type="molecule type" value="Genomic_DNA"/>
</dbReference>
<reference evidence="2 3" key="1">
    <citation type="submission" date="2017-01" db="EMBL/GenBank/DDBJ databases">
        <authorList>
            <person name="Mah S.A."/>
            <person name="Swanson W.J."/>
            <person name="Moy G.W."/>
            <person name="Vacquier V.D."/>
        </authorList>
    </citation>
    <scope>NUCLEOTIDE SEQUENCE [LARGE SCALE GENOMIC DNA]</scope>
    <source>
        <strain evidence="2 3">DSM 18014</strain>
    </source>
</reference>
<proteinExistence type="predicted"/>
<dbReference type="Proteomes" id="UP000185781">
    <property type="component" value="Unassembled WGS sequence"/>
</dbReference>